<evidence type="ECO:0000313" key="8">
    <source>
        <dbReference type="Proteomes" id="UP000183900"/>
    </source>
</evidence>
<dbReference type="AlphaFoldDB" id="A0A0K6IBI1"/>
<dbReference type="PANTHER" id="PTHR10010:SF46">
    <property type="entry name" value="SODIUM-DEPENDENT PHOSPHATE TRANSPORT PROTEIN 2B"/>
    <property type="match status" value="1"/>
</dbReference>
<name>A0A0K6IBI1_9HYPH</name>
<feature type="transmembrane region" description="Helical" evidence="6">
    <location>
        <begin position="107"/>
        <end position="125"/>
    </location>
</feature>
<sequence length="550" mass="57729">MIALLLGGTGLFLAGMWMMTDGLKLAAGKALEGLLRSATGAPWRGVLAGIAVTAVVQSSSAVTVATIGFVNAGLLSLAQSVWVIFGTNIGTTMTGWLVATLGFKLDIVSLALPLLGEGMIIRVAAGSRGRLSGLGQAVAGFGAFFLGVGFLQQAFGDVAVPAALSSLAQTPLLGIPVFVAVGIGLTLLTQSSSAAMALVLTSSAGAGLPVFLGAAAVIGTNIGTTSTAGFAALSATPPARRVAAAHIAFNGLTACAALVLLYPLLQLAQWLAAEVSGSDSGAADIALVLAVFHTLFNCMGLILIWPMTGKLVNWLEHRFVNAQEKIGRPEFLDPTLRPVPQLALRGLLLETDRLSGITHAFARDCLAEPRVATGELDARLTGSLALGRAIRSFIEHMNKEAMPQAVSEAIPDIIRGVQHLEEVAQFSAAAVSVAALEPEGEARQDVERMRQSALKALTAGQPSRKNPLPPDMVEAAMTETETLYQLTKASLLSRASLAGEHVETIERSLLQIQHMRRCVRASWKAHRRLDRWFMTLDRDGVQQDMGKPVD</sequence>
<evidence type="ECO:0000313" key="7">
    <source>
        <dbReference type="EMBL" id="CUB00495.1"/>
    </source>
</evidence>
<dbReference type="GO" id="GO:0044341">
    <property type="term" value="P:sodium-dependent phosphate transport"/>
    <property type="evidence" value="ECO:0007669"/>
    <property type="project" value="InterPro"/>
</dbReference>
<feature type="transmembrane region" description="Helical" evidence="6">
    <location>
        <begin position="167"/>
        <end position="188"/>
    </location>
</feature>
<evidence type="ECO:0000256" key="3">
    <source>
        <dbReference type="ARBA" id="ARBA00022692"/>
    </source>
</evidence>
<keyword evidence="3 6" id="KW-0812">Transmembrane</keyword>
<evidence type="ECO:0000256" key="4">
    <source>
        <dbReference type="ARBA" id="ARBA00022989"/>
    </source>
</evidence>
<dbReference type="NCBIfam" id="NF037997">
    <property type="entry name" value="Na_Pi_symport"/>
    <property type="match status" value="1"/>
</dbReference>
<keyword evidence="5 6" id="KW-0472">Membrane</keyword>
<keyword evidence="2" id="KW-1003">Cell membrane</keyword>
<evidence type="ECO:0000256" key="1">
    <source>
        <dbReference type="ARBA" id="ARBA00004651"/>
    </source>
</evidence>
<dbReference type="OrthoDB" id="9763003at2"/>
<dbReference type="GO" id="GO:0005886">
    <property type="term" value="C:plasma membrane"/>
    <property type="evidence" value="ECO:0007669"/>
    <property type="project" value="UniProtKB-SubCell"/>
</dbReference>
<comment type="subcellular location">
    <subcellularLocation>
        <location evidence="1">Cell membrane</location>
        <topology evidence="1">Multi-pass membrane protein</topology>
    </subcellularLocation>
</comment>
<accession>A0A0K6IBI1</accession>
<proteinExistence type="predicted"/>
<keyword evidence="8" id="KW-1185">Reference proteome</keyword>
<feature type="transmembrane region" description="Helical" evidence="6">
    <location>
        <begin position="285"/>
        <end position="305"/>
    </location>
</feature>
<feature type="transmembrane region" description="Helical" evidence="6">
    <location>
        <begin position="81"/>
        <end position="101"/>
    </location>
</feature>
<dbReference type="InterPro" id="IPR003841">
    <property type="entry name" value="Na/Pi_transpt"/>
</dbReference>
<protein>
    <submittedName>
        <fullName evidence="7">Na+/Pi-cotransporter</fullName>
    </submittedName>
</protein>
<organism evidence="7 8">
    <name type="scientific">Pannonibacter indicus</name>
    <dbReference type="NCBI Taxonomy" id="466044"/>
    <lineage>
        <taxon>Bacteria</taxon>
        <taxon>Pseudomonadati</taxon>
        <taxon>Pseudomonadota</taxon>
        <taxon>Alphaproteobacteria</taxon>
        <taxon>Hyphomicrobiales</taxon>
        <taxon>Stappiaceae</taxon>
        <taxon>Pannonibacter</taxon>
    </lineage>
</organism>
<dbReference type="GO" id="GO:0005436">
    <property type="term" value="F:sodium:phosphate symporter activity"/>
    <property type="evidence" value="ECO:0007669"/>
    <property type="project" value="InterPro"/>
</dbReference>
<feature type="transmembrane region" description="Helical" evidence="6">
    <location>
        <begin position="50"/>
        <end position="74"/>
    </location>
</feature>
<feature type="transmembrane region" description="Helical" evidence="6">
    <location>
        <begin position="137"/>
        <end position="155"/>
    </location>
</feature>
<gene>
    <name evidence="7" type="ORF">Ga0061067_11910</name>
</gene>
<dbReference type="EMBL" id="CYHE01000019">
    <property type="protein sequence ID" value="CUB00495.1"/>
    <property type="molecule type" value="Genomic_DNA"/>
</dbReference>
<dbReference type="PANTHER" id="PTHR10010">
    <property type="entry name" value="SOLUTE CARRIER FAMILY 34 SODIUM PHOSPHATE , MEMBER 2-RELATED"/>
    <property type="match status" value="1"/>
</dbReference>
<dbReference type="Pfam" id="PF02690">
    <property type="entry name" value="Na_Pi_cotrans"/>
    <property type="match status" value="1"/>
</dbReference>
<evidence type="ECO:0000256" key="6">
    <source>
        <dbReference type="SAM" id="Phobius"/>
    </source>
</evidence>
<dbReference type="RefSeq" id="WP_055457030.1">
    <property type="nucleotide sequence ID" value="NZ_CYHE01000019.1"/>
</dbReference>
<feature type="transmembrane region" description="Helical" evidence="6">
    <location>
        <begin position="247"/>
        <end position="265"/>
    </location>
</feature>
<evidence type="ECO:0000256" key="5">
    <source>
        <dbReference type="ARBA" id="ARBA00023136"/>
    </source>
</evidence>
<evidence type="ECO:0000256" key="2">
    <source>
        <dbReference type="ARBA" id="ARBA00022475"/>
    </source>
</evidence>
<reference evidence="8" key="1">
    <citation type="submission" date="2015-08" db="EMBL/GenBank/DDBJ databases">
        <authorList>
            <person name="Varghese N."/>
        </authorList>
    </citation>
    <scope>NUCLEOTIDE SEQUENCE [LARGE SCALE GENOMIC DNA]</scope>
    <source>
        <strain evidence="8">DSM 23407</strain>
    </source>
</reference>
<feature type="transmembrane region" description="Helical" evidence="6">
    <location>
        <begin position="195"/>
        <end position="212"/>
    </location>
</feature>
<dbReference type="Proteomes" id="UP000183900">
    <property type="component" value="Unassembled WGS sequence"/>
</dbReference>
<keyword evidence="4 6" id="KW-1133">Transmembrane helix</keyword>